<accession>A0A7G9R718</accession>
<sequence length="319" mass="33612">MSGPLRAVVLDDYAGAALGAADWSVLGDRVRVDVLTEHIPDPDELVARLSGYDVVVAMRERTPLPAVVLDRLTRLRLLVTTGMRNASIDVAAARANGVTVCGTRTSATSTVEHTWALILGLARHLEQESAHMRAGEWQSTQGIGLAGKQLGVVGLGRLGGEVARIGQAFGMSVVAWSTHLTQERADAVGVAKVGFDELLSTSDVVTLHLVLGDRSRGLVGARELELMKPTALLVNTSRGPIVQAGALLAALQAGTIGGAALDVYDQEPLPADDPLRSAPRSLLTPHLGYVTDDGWRTFFADVVEDVAAFLAGAPVRELP</sequence>
<dbReference type="Proteomes" id="UP000515947">
    <property type="component" value="Chromosome"/>
</dbReference>
<dbReference type="EMBL" id="CP060713">
    <property type="protein sequence ID" value="QNN51393.1"/>
    <property type="molecule type" value="Genomic_DNA"/>
</dbReference>
<dbReference type="SUPFAM" id="SSF52283">
    <property type="entry name" value="Formate/glycerate dehydrogenase catalytic domain-like"/>
    <property type="match status" value="1"/>
</dbReference>
<evidence type="ECO:0000259" key="7">
    <source>
        <dbReference type="Pfam" id="PF02826"/>
    </source>
</evidence>
<keyword evidence="4" id="KW-0520">NAD</keyword>
<reference evidence="8 9" key="1">
    <citation type="submission" date="2020-08" db="EMBL/GenBank/DDBJ databases">
        <title>Genome sequence of Nocardioides mesophilus KACC 16243T.</title>
        <authorList>
            <person name="Hyun D.-W."/>
            <person name="Bae J.-W."/>
        </authorList>
    </citation>
    <scope>NUCLEOTIDE SEQUENCE [LARGE SCALE GENOMIC DNA]</scope>
    <source>
        <strain evidence="8 9">KACC 16243</strain>
    </source>
</reference>
<comment type="similarity">
    <text evidence="1 5">Belongs to the D-isomer specific 2-hydroxyacid dehydrogenase family.</text>
</comment>
<dbReference type="GO" id="GO:0051287">
    <property type="term" value="F:NAD binding"/>
    <property type="evidence" value="ECO:0007669"/>
    <property type="project" value="InterPro"/>
</dbReference>
<evidence type="ECO:0000313" key="8">
    <source>
        <dbReference type="EMBL" id="QNN51393.1"/>
    </source>
</evidence>
<evidence type="ECO:0000256" key="2">
    <source>
        <dbReference type="ARBA" id="ARBA00022605"/>
    </source>
</evidence>
<dbReference type="Gene3D" id="3.40.50.720">
    <property type="entry name" value="NAD(P)-binding Rossmann-like Domain"/>
    <property type="match status" value="2"/>
</dbReference>
<evidence type="ECO:0000256" key="4">
    <source>
        <dbReference type="ARBA" id="ARBA00023027"/>
    </source>
</evidence>
<feature type="domain" description="D-isomer specific 2-hydroxyacid dehydrogenase NAD-binding" evidence="7">
    <location>
        <begin position="116"/>
        <end position="288"/>
    </location>
</feature>
<keyword evidence="2" id="KW-0028">Amino-acid biosynthesis</keyword>
<dbReference type="InterPro" id="IPR006140">
    <property type="entry name" value="D-isomer_DH_NAD-bd"/>
</dbReference>
<proteinExistence type="inferred from homology"/>
<evidence type="ECO:0000313" key="9">
    <source>
        <dbReference type="Proteomes" id="UP000515947"/>
    </source>
</evidence>
<dbReference type="InterPro" id="IPR036291">
    <property type="entry name" value="NAD(P)-bd_dom_sf"/>
</dbReference>
<protein>
    <submittedName>
        <fullName evidence="8">D-2-hydroxyacid dehydrogenase family protein</fullName>
    </submittedName>
</protein>
<evidence type="ECO:0000256" key="5">
    <source>
        <dbReference type="RuleBase" id="RU003719"/>
    </source>
</evidence>
<dbReference type="KEGG" id="nmes:H9L09_12310"/>
<dbReference type="PANTHER" id="PTHR42789:SF1">
    <property type="entry name" value="D-ISOMER SPECIFIC 2-HYDROXYACID DEHYDROGENASE FAMILY PROTEIN (AFU_ORTHOLOGUE AFUA_6G10090)"/>
    <property type="match status" value="1"/>
</dbReference>
<organism evidence="8 9">
    <name type="scientific">Nocardioides mesophilus</name>
    <dbReference type="NCBI Taxonomy" id="433659"/>
    <lineage>
        <taxon>Bacteria</taxon>
        <taxon>Bacillati</taxon>
        <taxon>Actinomycetota</taxon>
        <taxon>Actinomycetes</taxon>
        <taxon>Propionibacteriales</taxon>
        <taxon>Nocardioidaceae</taxon>
        <taxon>Nocardioides</taxon>
    </lineage>
</organism>
<dbReference type="CDD" id="cd12169">
    <property type="entry name" value="PGDH_like_1"/>
    <property type="match status" value="1"/>
</dbReference>
<dbReference type="Pfam" id="PF02826">
    <property type="entry name" value="2-Hacid_dh_C"/>
    <property type="match status" value="1"/>
</dbReference>
<dbReference type="Pfam" id="PF00389">
    <property type="entry name" value="2-Hacid_dh"/>
    <property type="match status" value="1"/>
</dbReference>
<dbReference type="AlphaFoldDB" id="A0A7G9R718"/>
<feature type="domain" description="D-isomer specific 2-hydroxyacid dehydrogenase catalytic" evidence="6">
    <location>
        <begin position="21"/>
        <end position="316"/>
    </location>
</feature>
<keyword evidence="3 5" id="KW-0560">Oxidoreductase</keyword>
<name>A0A7G9R718_9ACTN</name>
<dbReference type="GO" id="GO:0016616">
    <property type="term" value="F:oxidoreductase activity, acting on the CH-OH group of donors, NAD or NADP as acceptor"/>
    <property type="evidence" value="ECO:0007669"/>
    <property type="project" value="InterPro"/>
</dbReference>
<evidence type="ECO:0000256" key="3">
    <source>
        <dbReference type="ARBA" id="ARBA00023002"/>
    </source>
</evidence>
<dbReference type="PROSITE" id="PS00065">
    <property type="entry name" value="D_2_HYDROXYACID_DH_1"/>
    <property type="match status" value="1"/>
</dbReference>
<dbReference type="SUPFAM" id="SSF51735">
    <property type="entry name" value="NAD(P)-binding Rossmann-fold domains"/>
    <property type="match status" value="1"/>
</dbReference>
<dbReference type="InterPro" id="IPR006139">
    <property type="entry name" value="D-isomer_2_OHA_DH_cat_dom"/>
</dbReference>
<evidence type="ECO:0000259" key="6">
    <source>
        <dbReference type="Pfam" id="PF00389"/>
    </source>
</evidence>
<dbReference type="RefSeq" id="WP_187577233.1">
    <property type="nucleotide sequence ID" value="NZ_CP060713.1"/>
</dbReference>
<evidence type="ECO:0000256" key="1">
    <source>
        <dbReference type="ARBA" id="ARBA00005854"/>
    </source>
</evidence>
<dbReference type="InterPro" id="IPR050857">
    <property type="entry name" value="D-2-hydroxyacid_DH"/>
</dbReference>
<gene>
    <name evidence="8" type="ORF">H9L09_12310</name>
</gene>
<dbReference type="GO" id="GO:0008652">
    <property type="term" value="P:amino acid biosynthetic process"/>
    <property type="evidence" value="ECO:0007669"/>
    <property type="project" value="UniProtKB-KW"/>
</dbReference>
<dbReference type="PANTHER" id="PTHR42789">
    <property type="entry name" value="D-ISOMER SPECIFIC 2-HYDROXYACID DEHYDROGENASE FAMILY PROTEIN (AFU_ORTHOLOGUE AFUA_6G10090)"/>
    <property type="match status" value="1"/>
</dbReference>
<keyword evidence="9" id="KW-1185">Reference proteome</keyword>
<dbReference type="InterPro" id="IPR029752">
    <property type="entry name" value="D-isomer_DH_CS1"/>
</dbReference>